<evidence type="ECO:0000313" key="11">
    <source>
        <dbReference type="Proteomes" id="UP000000674"/>
    </source>
</evidence>
<dbReference type="EMBL" id="CP000477">
    <property type="protein sequence ID" value="ABK14237.1"/>
    <property type="molecule type" value="Genomic_DNA"/>
</dbReference>
<dbReference type="SMR" id="A0B6B3"/>
<protein>
    <recommendedName>
        <fullName evidence="7">Cobalamin import ATP-binding protein BtuD</fullName>
        <ecNumber evidence="6">7.6.2.8</ecNumber>
    </recommendedName>
    <alternativeName>
        <fullName evidence="8">Vitamin B12-transporting ATPase</fullName>
    </alternativeName>
</protein>
<evidence type="ECO:0000256" key="6">
    <source>
        <dbReference type="ARBA" id="ARBA00066387"/>
    </source>
</evidence>
<evidence type="ECO:0000313" key="10">
    <source>
        <dbReference type="EMBL" id="ABK14237.1"/>
    </source>
</evidence>
<feature type="domain" description="ABC transporter" evidence="9">
    <location>
        <begin position="7"/>
        <end position="243"/>
    </location>
</feature>
<evidence type="ECO:0000256" key="2">
    <source>
        <dbReference type="ARBA" id="ARBA00022741"/>
    </source>
</evidence>
<comment type="function">
    <text evidence="5">Required for corrinoid utilization. Probably part of the ABC transporter complex BtuCDF involved in cobalamin (vitamin B12) import. Probably responsible for energy coupling to the transport system.</text>
</comment>
<evidence type="ECO:0000259" key="9">
    <source>
        <dbReference type="PROSITE" id="PS50893"/>
    </source>
</evidence>
<keyword evidence="2" id="KW-0547">Nucleotide-binding</keyword>
<reference evidence="10 11" key="1">
    <citation type="submission" date="2006-10" db="EMBL/GenBank/DDBJ databases">
        <title>Complete sequence of Methanosaeta thermophila PT.</title>
        <authorList>
            <consortium name="US DOE Joint Genome Institute"/>
            <person name="Copeland A."/>
            <person name="Lucas S."/>
            <person name="Lapidus A."/>
            <person name="Barry K."/>
            <person name="Detter J.C."/>
            <person name="Glavina del Rio T."/>
            <person name="Hammon N."/>
            <person name="Israni S."/>
            <person name="Pitluck S."/>
            <person name="Chain P."/>
            <person name="Malfatti S."/>
            <person name="Shin M."/>
            <person name="Vergez L."/>
            <person name="Schmutz J."/>
            <person name="Larimer F."/>
            <person name="Land M."/>
            <person name="Hauser L."/>
            <person name="Kyrpides N."/>
            <person name="Kim E."/>
            <person name="Smith K.S."/>
            <person name="Ingram-Smith C."/>
            <person name="Richardson P."/>
        </authorList>
    </citation>
    <scope>NUCLEOTIDE SEQUENCE [LARGE SCALE GENOMIC DNA]</scope>
    <source>
        <strain evidence="11">DSM 6194 / JCM 14653 / NBRC 101360 / PT</strain>
    </source>
</reference>
<dbReference type="InterPro" id="IPR027417">
    <property type="entry name" value="P-loop_NTPase"/>
</dbReference>
<dbReference type="CDD" id="cd03214">
    <property type="entry name" value="ABC_Iron-Siderophores_B12_Hemin"/>
    <property type="match status" value="1"/>
</dbReference>
<keyword evidence="11" id="KW-1185">Reference proteome</keyword>
<dbReference type="GO" id="GO:0015420">
    <property type="term" value="F:ABC-type vitamin B12 transporter activity"/>
    <property type="evidence" value="ECO:0007669"/>
    <property type="project" value="UniProtKB-EC"/>
</dbReference>
<name>A0B6B3_METTP</name>
<evidence type="ECO:0000256" key="8">
    <source>
        <dbReference type="ARBA" id="ARBA00077139"/>
    </source>
</evidence>
<dbReference type="STRING" id="349307.Mthe_0446"/>
<evidence type="ECO:0000256" key="7">
    <source>
        <dbReference type="ARBA" id="ARBA00073649"/>
    </source>
</evidence>
<dbReference type="SMART" id="SM00382">
    <property type="entry name" value="AAA"/>
    <property type="match status" value="1"/>
</dbReference>
<dbReference type="GeneID" id="4462585"/>
<dbReference type="EC" id="7.6.2.8" evidence="6"/>
<dbReference type="AlphaFoldDB" id="A0B6B3"/>
<dbReference type="InterPro" id="IPR003439">
    <property type="entry name" value="ABC_transporter-like_ATP-bd"/>
</dbReference>
<proteinExistence type="predicted"/>
<keyword evidence="1" id="KW-0813">Transport</keyword>
<dbReference type="InterPro" id="IPR003593">
    <property type="entry name" value="AAA+_ATPase"/>
</dbReference>
<dbReference type="RefSeq" id="WP_011695635.1">
    <property type="nucleotide sequence ID" value="NC_008553.1"/>
</dbReference>
<dbReference type="GO" id="GO:0005524">
    <property type="term" value="F:ATP binding"/>
    <property type="evidence" value="ECO:0007669"/>
    <property type="project" value="UniProtKB-KW"/>
</dbReference>
<dbReference type="Proteomes" id="UP000000674">
    <property type="component" value="Chromosome"/>
</dbReference>
<dbReference type="PROSITE" id="PS00211">
    <property type="entry name" value="ABC_TRANSPORTER_1"/>
    <property type="match status" value="1"/>
</dbReference>
<dbReference type="SUPFAM" id="SSF52540">
    <property type="entry name" value="P-loop containing nucleoside triphosphate hydrolases"/>
    <property type="match status" value="1"/>
</dbReference>
<evidence type="ECO:0000256" key="4">
    <source>
        <dbReference type="ARBA" id="ARBA00050590"/>
    </source>
</evidence>
<evidence type="ECO:0000256" key="1">
    <source>
        <dbReference type="ARBA" id="ARBA00022448"/>
    </source>
</evidence>
<gene>
    <name evidence="10" type="ordered locus">Mthe_0446</name>
</gene>
<dbReference type="PANTHER" id="PTHR42734">
    <property type="entry name" value="METAL TRANSPORT SYSTEM ATP-BINDING PROTEIN TM_0124-RELATED"/>
    <property type="match status" value="1"/>
</dbReference>
<dbReference type="Gene3D" id="3.40.50.300">
    <property type="entry name" value="P-loop containing nucleotide triphosphate hydrolases"/>
    <property type="match status" value="1"/>
</dbReference>
<dbReference type="InterPro" id="IPR017871">
    <property type="entry name" value="ABC_transporter-like_CS"/>
</dbReference>
<accession>A0B6B3</accession>
<organism evidence="10 11">
    <name type="scientific">Methanothrix thermoacetophila (strain DSM 6194 / JCM 14653 / NBRC 101360 / PT)</name>
    <name type="common">Methanosaeta thermophila</name>
    <dbReference type="NCBI Taxonomy" id="349307"/>
    <lineage>
        <taxon>Archaea</taxon>
        <taxon>Methanobacteriati</taxon>
        <taxon>Methanobacteriota</taxon>
        <taxon>Stenosarchaea group</taxon>
        <taxon>Methanomicrobia</taxon>
        <taxon>Methanotrichales</taxon>
        <taxon>Methanotrichaceae</taxon>
        <taxon>Methanothrix</taxon>
    </lineage>
</organism>
<dbReference type="KEGG" id="mtp:Mthe_0446"/>
<comment type="catalytic activity">
    <reaction evidence="4">
        <text>an R-cob(III)alamin(out) + ATP + H2O = an R-cob(III)alamin(in) + ADP + phosphate + H(+)</text>
        <dbReference type="Rhea" id="RHEA:17873"/>
        <dbReference type="ChEBI" id="CHEBI:15377"/>
        <dbReference type="ChEBI" id="CHEBI:15378"/>
        <dbReference type="ChEBI" id="CHEBI:30616"/>
        <dbReference type="ChEBI" id="CHEBI:43474"/>
        <dbReference type="ChEBI" id="CHEBI:140785"/>
        <dbReference type="ChEBI" id="CHEBI:456216"/>
        <dbReference type="EC" id="7.6.2.8"/>
    </reaction>
</comment>
<dbReference type="Pfam" id="PF00005">
    <property type="entry name" value="ABC_tran"/>
    <property type="match status" value="1"/>
</dbReference>
<dbReference type="PROSITE" id="PS50893">
    <property type="entry name" value="ABC_TRANSPORTER_2"/>
    <property type="match status" value="1"/>
</dbReference>
<dbReference type="InterPro" id="IPR050153">
    <property type="entry name" value="Metal_Ion_Import_ABC"/>
</dbReference>
<dbReference type="HOGENOM" id="CLU_000604_1_11_2"/>
<evidence type="ECO:0000256" key="5">
    <source>
        <dbReference type="ARBA" id="ARBA00058960"/>
    </source>
</evidence>
<dbReference type="GO" id="GO:0016887">
    <property type="term" value="F:ATP hydrolysis activity"/>
    <property type="evidence" value="ECO:0007669"/>
    <property type="project" value="InterPro"/>
</dbReference>
<sequence>MISGKGILIDGVSLSYNGRAVLNNICMEIERGRVITLLGPNGCGKTTLLKIINGLLPPTSGRVYVDCRDTRSMKPGEMARRMGHVPQAQRSTFPFTVLDVVLTGRFSYISPLSKPGERDVEKAYRALEMVGALHIADRPYNHVSGGERQLAMIARALAQEPSFLLLDEPTSYLDFRNQIRILKTVRGFAESGLMTVVMSLHDPNHALMFSDRVVLLQKIDCESSDMNNIVAMGEPVSVMTPENIRKAYGIDVEMLEIKGRRLLFPL</sequence>
<dbReference type="FunFam" id="3.40.50.300:FF:000134">
    <property type="entry name" value="Iron-enterobactin ABC transporter ATP-binding protein"/>
    <property type="match status" value="1"/>
</dbReference>
<keyword evidence="3" id="KW-0067">ATP-binding</keyword>
<evidence type="ECO:0000256" key="3">
    <source>
        <dbReference type="ARBA" id="ARBA00022840"/>
    </source>
</evidence>
<dbReference type="PANTHER" id="PTHR42734:SF19">
    <property type="entry name" value="IRON COMPOUNDS ABC TRANSPORTER, ATP-BINDING PROTEIN"/>
    <property type="match status" value="1"/>
</dbReference>